<protein>
    <recommendedName>
        <fullName evidence="6">FAD dependent oxidoreductase domain-containing protein</fullName>
    </recommendedName>
</protein>
<gene>
    <name evidence="7" type="ORF">KUTeg_017669</name>
</gene>
<evidence type="ECO:0000256" key="4">
    <source>
        <dbReference type="ARBA" id="ARBA00022827"/>
    </source>
</evidence>
<evidence type="ECO:0000259" key="6">
    <source>
        <dbReference type="Pfam" id="PF01266"/>
    </source>
</evidence>
<dbReference type="InterPro" id="IPR045170">
    <property type="entry name" value="MTOX"/>
</dbReference>
<dbReference type="InterPro" id="IPR036188">
    <property type="entry name" value="FAD/NAD-bd_sf"/>
</dbReference>
<dbReference type="Pfam" id="PF01266">
    <property type="entry name" value="DAO"/>
    <property type="match status" value="1"/>
</dbReference>
<comment type="cofactor">
    <cofactor evidence="1">
        <name>FAD</name>
        <dbReference type="ChEBI" id="CHEBI:57692"/>
    </cofactor>
</comment>
<keyword evidence="3" id="KW-0285">Flavoprotein</keyword>
<dbReference type="InterPro" id="IPR006076">
    <property type="entry name" value="FAD-dep_OxRdtase"/>
</dbReference>
<evidence type="ECO:0000256" key="3">
    <source>
        <dbReference type="ARBA" id="ARBA00022630"/>
    </source>
</evidence>
<proteinExistence type="inferred from homology"/>
<dbReference type="Gene3D" id="3.30.9.10">
    <property type="entry name" value="D-Amino Acid Oxidase, subunit A, domain 2"/>
    <property type="match status" value="1"/>
</dbReference>
<organism evidence="7 8">
    <name type="scientific">Tegillarca granosa</name>
    <name type="common">Malaysian cockle</name>
    <name type="synonym">Anadara granosa</name>
    <dbReference type="NCBI Taxonomy" id="220873"/>
    <lineage>
        <taxon>Eukaryota</taxon>
        <taxon>Metazoa</taxon>
        <taxon>Spiralia</taxon>
        <taxon>Lophotrochozoa</taxon>
        <taxon>Mollusca</taxon>
        <taxon>Bivalvia</taxon>
        <taxon>Autobranchia</taxon>
        <taxon>Pteriomorphia</taxon>
        <taxon>Arcoida</taxon>
        <taxon>Arcoidea</taxon>
        <taxon>Arcidae</taxon>
        <taxon>Tegillarca</taxon>
    </lineage>
</organism>
<reference evidence="7 8" key="1">
    <citation type="submission" date="2022-12" db="EMBL/GenBank/DDBJ databases">
        <title>Chromosome-level genome of Tegillarca granosa.</title>
        <authorList>
            <person name="Kim J."/>
        </authorList>
    </citation>
    <scope>NUCLEOTIDE SEQUENCE [LARGE SCALE GENOMIC DNA]</scope>
    <source>
        <strain evidence="7">Teg-2019</strain>
        <tissue evidence="7">Adductor muscle</tissue>
    </source>
</reference>
<name>A0ABQ9EFL2_TEGGR</name>
<keyword evidence="8" id="KW-1185">Reference proteome</keyword>
<dbReference type="EMBL" id="JARBDR010000903">
    <property type="protein sequence ID" value="KAJ8304086.1"/>
    <property type="molecule type" value="Genomic_DNA"/>
</dbReference>
<evidence type="ECO:0000313" key="7">
    <source>
        <dbReference type="EMBL" id="KAJ8304086.1"/>
    </source>
</evidence>
<dbReference type="PANTHER" id="PTHR10961">
    <property type="entry name" value="PEROXISOMAL SARCOSINE OXIDASE"/>
    <property type="match status" value="1"/>
</dbReference>
<evidence type="ECO:0000256" key="5">
    <source>
        <dbReference type="ARBA" id="ARBA00023002"/>
    </source>
</evidence>
<dbReference type="Gene3D" id="3.50.50.60">
    <property type="entry name" value="FAD/NAD(P)-binding domain"/>
    <property type="match status" value="1"/>
</dbReference>
<feature type="domain" description="FAD dependent oxidoreductase" evidence="6">
    <location>
        <begin position="25"/>
        <end position="354"/>
    </location>
</feature>
<dbReference type="SUPFAM" id="SSF51905">
    <property type="entry name" value="FAD/NAD(P)-binding domain"/>
    <property type="match status" value="2"/>
</dbReference>
<comment type="caution">
    <text evidence="7">The sequence shown here is derived from an EMBL/GenBank/DDBJ whole genome shotgun (WGS) entry which is preliminary data.</text>
</comment>
<evidence type="ECO:0000256" key="1">
    <source>
        <dbReference type="ARBA" id="ARBA00001974"/>
    </source>
</evidence>
<keyword evidence="5" id="KW-0560">Oxidoreductase</keyword>
<keyword evidence="4" id="KW-0274">FAD</keyword>
<dbReference type="Proteomes" id="UP001217089">
    <property type="component" value="Unassembled WGS sequence"/>
</dbReference>
<accession>A0ABQ9EFL2</accession>
<evidence type="ECO:0000256" key="2">
    <source>
        <dbReference type="ARBA" id="ARBA00010989"/>
    </source>
</evidence>
<sequence length="383" mass="43177">MVPTTRTQSSNREIFGAHYDEGRITRGTESDPIWAVLTQKSIERYRELEKSSETGCLVVGEKNKEFMTTIKLNAQEQNLRLAHLENINQIKSRFPFYNFNVNDEAVFEENNSGHISPRSLIKAQQIIAKRNRCDIIDDIVCDVKRVVDQDGRYHMEVCLESGKRYAARKVLVTSGAFINLRRLLGSFMTCDIKLRPITVAKVEISEQDARKIGSMPSTVYDGRGGAGWCQEFPKGSSGNTWFYMLPPIKYPDGKFYLKLGHYAPDVPRELTTGQEVKDWYCSEGDQDIIKATAKIILDVVKGVKMQSYHGDCCIITETPTNRPYIDMVHSQLGLAIGGNGHGAKSSDEVGRIAAMMMLKGSWETTLPKDAFKLKLRWPGYASK</sequence>
<evidence type="ECO:0000313" key="8">
    <source>
        <dbReference type="Proteomes" id="UP001217089"/>
    </source>
</evidence>
<comment type="similarity">
    <text evidence="2">Belongs to the MSOX/MTOX family.</text>
</comment>
<feature type="non-terminal residue" evidence="7">
    <location>
        <position position="383"/>
    </location>
</feature>
<dbReference type="PANTHER" id="PTHR10961:SF10">
    <property type="entry name" value="FAD DEPENDENT OXIDOREDUCTASE DOMAIN-CONTAINING PROTEIN"/>
    <property type="match status" value="1"/>
</dbReference>